<dbReference type="OrthoDB" id="110024at2759"/>
<dbReference type="RefSeq" id="XP_023631687.1">
    <property type="nucleotide sequence ID" value="XM_023775919.1"/>
</dbReference>
<feature type="compositionally biased region" description="Basic and acidic residues" evidence="1">
    <location>
        <begin position="215"/>
        <end position="232"/>
    </location>
</feature>
<feature type="region of interest" description="Disordered" evidence="1">
    <location>
        <begin position="200"/>
        <end position="303"/>
    </location>
</feature>
<feature type="domain" description="J" evidence="2">
    <location>
        <begin position="30"/>
        <end position="98"/>
    </location>
</feature>
<evidence type="ECO:0000313" key="4">
    <source>
        <dbReference type="Proteomes" id="UP000225277"/>
    </source>
</evidence>
<evidence type="ECO:0000259" key="2">
    <source>
        <dbReference type="PROSITE" id="PS50076"/>
    </source>
</evidence>
<dbReference type="GO" id="GO:0005737">
    <property type="term" value="C:cytoplasm"/>
    <property type="evidence" value="ECO:0007669"/>
    <property type="project" value="TreeGrafter"/>
</dbReference>
<feature type="compositionally biased region" description="Basic residues" evidence="1">
    <location>
        <begin position="292"/>
        <end position="303"/>
    </location>
</feature>
<feature type="compositionally biased region" description="Acidic residues" evidence="1">
    <location>
        <begin position="8"/>
        <end position="23"/>
    </location>
</feature>
<proteinExistence type="predicted"/>
<dbReference type="InterPro" id="IPR052594">
    <property type="entry name" value="J_domain-containing_protein"/>
</dbReference>
<dbReference type="Gene3D" id="1.10.287.110">
    <property type="entry name" value="DnaJ domain"/>
    <property type="match status" value="1"/>
</dbReference>
<dbReference type="InterPro" id="IPR018253">
    <property type="entry name" value="DnaJ_domain_CS"/>
</dbReference>
<organism evidence="3 4">
    <name type="scientific">Ramularia collo-cygni</name>
    <dbReference type="NCBI Taxonomy" id="112498"/>
    <lineage>
        <taxon>Eukaryota</taxon>
        <taxon>Fungi</taxon>
        <taxon>Dikarya</taxon>
        <taxon>Ascomycota</taxon>
        <taxon>Pezizomycotina</taxon>
        <taxon>Dothideomycetes</taxon>
        <taxon>Dothideomycetidae</taxon>
        <taxon>Mycosphaerellales</taxon>
        <taxon>Mycosphaerellaceae</taxon>
        <taxon>Ramularia</taxon>
    </lineage>
</organism>
<dbReference type="CDD" id="cd06257">
    <property type="entry name" value="DnaJ"/>
    <property type="match status" value="1"/>
</dbReference>
<dbReference type="PRINTS" id="PR00625">
    <property type="entry name" value="JDOMAIN"/>
</dbReference>
<dbReference type="Pfam" id="PF23302">
    <property type="entry name" value="HTH_DNAJC9"/>
    <property type="match status" value="1"/>
</dbReference>
<sequence length="303" mass="34283">MVKRPRSDDDEEEGEEEEEELEGEMPTAIDPYEVLSIKDRSASQDDIKRAYRKAALKYHPDKAAEADKATAHTKFQEVACAFAVLSDERRRRRYDLTGSTEESLDLDDDDFNWSDFYRGLFDEMVTEEKINDFATEYKGSEEERGAVIAAYEKHKGKMTKLYQEVMLSDMVDDEDRFREIIDAAIAADEVESFKAYTEESENARRKRIANAKRQKGGEAGEAEALKKEMENKKQKRGGNKADAGGGLDSLAAMIQGRQKARGAAFDRIEEKYGGTARQKGRDEPSEEAFAKNAKKPSAKRAKK</sequence>
<dbReference type="AlphaFoldDB" id="A0A2D3VPE9"/>
<dbReference type="FunFam" id="1.10.287.110:FF:000110">
    <property type="entry name" value="DnaJ domain protein (AFU_orthologue AFUA_2G13210)"/>
    <property type="match status" value="1"/>
</dbReference>
<dbReference type="PROSITE" id="PS50076">
    <property type="entry name" value="DNAJ_2"/>
    <property type="match status" value="1"/>
</dbReference>
<name>A0A2D3VPE9_9PEZI</name>
<dbReference type="InterPro" id="IPR036869">
    <property type="entry name" value="J_dom_sf"/>
</dbReference>
<dbReference type="PROSITE" id="PS00636">
    <property type="entry name" value="DNAJ_1"/>
    <property type="match status" value="1"/>
</dbReference>
<feature type="compositionally biased region" description="Basic residues" evidence="1">
    <location>
        <begin position="204"/>
        <end position="214"/>
    </location>
</feature>
<reference evidence="3 4" key="1">
    <citation type="submission" date="2016-03" db="EMBL/GenBank/DDBJ databases">
        <authorList>
            <person name="Ploux O."/>
        </authorList>
    </citation>
    <scope>NUCLEOTIDE SEQUENCE [LARGE SCALE GENOMIC DNA]</scope>
    <source>
        <strain evidence="3 4">URUG2</strain>
    </source>
</reference>
<dbReference type="SUPFAM" id="SSF46565">
    <property type="entry name" value="Chaperone J-domain"/>
    <property type="match status" value="1"/>
</dbReference>
<dbReference type="GeneID" id="35605732"/>
<dbReference type="GO" id="GO:0031072">
    <property type="term" value="F:heat shock protein binding"/>
    <property type="evidence" value="ECO:0007669"/>
    <property type="project" value="TreeGrafter"/>
</dbReference>
<dbReference type="EMBL" id="FJUY01000024">
    <property type="protein sequence ID" value="CZT24964.1"/>
    <property type="molecule type" value="Genomic_DNA"/>
</dbReference>
<dbReference type="Proteomes" id="UP000225277">
    <property type="component" value="Unassembled WGS sequence"/>
</dbReference>
<dbReference type="PANTHER" id="PTHR44144">
    <property type="entry name" value="DNAJ HOMOLOG SUBFAMILY C MEMBER 9"/>
    <property type="match status" value="1"/>
</dbReference>
<dbReference type="Pfam" id="PF00226">
    <property type="entry name" value="DnaJ"/>
    <property type="match status" value="1"/>
</dbReference>
<evidence type="ECO:0000313" key="3">
    <source>
        <dbReference type="EMBL" id="CZT24964.1"/>
    </source>
</evidence>
<dbReference type="InterPro" id="IPR056453">
    <property type="entry name" value="HTH_DNAJC9"/>
</dbReference>
<feature type="region of interest" description="Disordered" evidence="1">
    <location>
        <begin position="1"/>
        <end position="33"/>
    </location>
</feature>
<accession>A0A2D3VPE9</accession>
<dbReference type="GO" id="GO:0005634">
    <property type="term" value="C:nucleus"/>
    <property type="evidence" value="ECO:0007669"/>
    <property type="project" value="TreeGrafter"/>
</dbReference>
<evidence type="ECO:0000256" key="1">
    <source>
        <dbReference type="SAM" id="MobiDB-lite"/>
    </source>
</evidence>
<dbReference type="InterPro" id="IPR001623">
    <property type="entry name" value="DnaJ_domain"/>
</dbReference>
<keyword evidence="4" id="KW-1185">Reference proteome</keyword>
<gene>
    <name evidence="3" type="ORF">RCC_10693</name>
</gene>
<dbReference type="SMART" id="SM00271">
    <property type="entry name" value="DnaJ"/>
    <property type="match status" value="1"/>
</dbReference>
<protein>
    <submittedName>
        <fullName evidence="3">Related to molecular chaperone (DnaJ superfamily)</fullName>
    </submittedName>
</protein>
<dbReference type="PANTHER" id="PTHR44144:SF1">
    <property type="entry name" value="DNAJ HOMOLOG SUBFAMILY C MEMBER 9"/>
    <property type="match status" value="1"/>
</dbReference>